<comment type="caution">
    <text evidence="2">The sequence shown here is derived from an EMBL/GenBank/DDBJ whole genome shotgun (WGS) entry which is preliminary data.</text>
</comment>
<dbReference type="EMBL" id="ASPP01011167">
    <property type="protein sequence ID" value="ETO21943.1"/>
    <property type="molecule type" value="Genomic_DNA"/>
</dbReference>
<reference evidence="2 3" key="1">
    <citation type="journal article" date="2013" name="Curr. Biol.">
        <title>The Genome of the Foraminiferan Reticulomyxa filosa.</title>
        <authorList>
            <person name="Glockner G."/>
            <person name="Hulsmann N."/>
            <person name="Schleicher M."/>
            <person name="Noegel A.A."/>
            <person name="Eichinger L."/>
            <person name="Gallinger C."/>
            <person name="Pawlowski J."/>
            <person name="Sierra R."/>
            <person name="Euteneuer U."/>
            <person name="Pillet L."/>
            <person name="Moustafa A."/>
            <person name="Platzer M."/>
            <person name="Groth M."/>
            <person name="Szafranski K."/>
            <person name="Schliwa M."/>
        </authorList>
    </citation>
    <scope>NUCLEOTIDE SEQUENCE [LARGE SCALE GENOMIC DNA]</scope>
</reference>
<feature type="region of interest" description="Disordered" evidence="1">
    <location>
        <begin position="17"/>
        <end position="65"/>
    </location>
</feature>
<sequence>MKKVKMMTNFLWSKAATSKADVQKDHTNGQADKESETDKDNKEKDAGGKSSQGSKTAEPGSAESDITYNEVDLLGDMPSLRDTSDPEKKRALFIKKLKLCCVVFDFSVPDKVVLCCVCVYTINFFFFFGDSLNIATVYTYYNK</sequence>
<accession>X6N7R8</accession>
<keyword evidence="3" id="KW-1185">Reference proteome</keyword>
<dbReference type="Proteomes" id="UP000023152">
    <property type="component" value="Unassembled WGS sequence"/>
</dbReference>
<gene>
    <name evidence="2" type="ORF">RFI_15261</name>
</gene>
<evidence type="ECO:0000256" key="1">
    <source>
        <dbReference type="SAM" id="MobiDB-lite"/>
    </source>
</evidence>
<evidence type="ECO:0000313" key="2">
    <source>
        <dbReference type="EMBL" id="ETO21943.1"/>
    </source>
</evidence>
<protein>
    <submittedName>
        <fullName evidence="2">Uncharacterized protein</fullName>
    </submittedName>
</protein>
<organism evidence="2 3">
    <name type="scientific">Reticulomyxa filosa</name>
    <dbReference type="NCBI Taxonomy" id="46433"/>
    <lineage>
        <taxon>Eukaryota</taxon>
        <taxon>Sar</taxon>
        <taxon>Rhizaria</taxon>
        <taxon>Retaria</taxon>
        <taxon>Foraminifera</taxon>
        <taxon>Monothalamids</taxon>
        <taxon>Reticulomyxidae</taxon>
        <taxon>Reticulomyxa</taxon>
    </lineage>
</organism>
<proteinExistence type="predicted"/>
<evidence type="ECO:0000313" key="3">
    <source>
        <dbReference type="Proteomes" id="UP000023152"/>
    </source>
</evidence>
<feature type="compositionally biased region" description="Basic and acidic residues" evidence="1">
    <location>
        <begin position="21"/>
        <end position="47"/>
    </location>
</feature>
<dbReference type="AlphaFoldDB" id="X6N7R8"/>
<name>X6N7R8_RETFI</name>